<protein>
    <submittedName>
        <fullName evidence="1">Uncharacterized protein</fullName>
    </submittedName>
</protein>
<dbReference type="AlphaFoldDB" id="A0A420ZB31"/>
<comment type="caution">
    <text evidence="1">The sequence shown here is derived from an EMBL/GenBank/DDBJ whole genome shotgun (WGS) entry which is preliminary data.</text>
</comment>
<organism evidence="1 2">
    <name type="scientific">candidate division Kazan bacterium</name>
    <dbReference type="NCBI Taxonomy" id="2202143"/>
    <lineage>
        <taxon>Bacteria</taxon>
        <taxon>Bacteria division Kazan-3B-28</taxon>
    </lineage>
</organism>
<accession>A0A420ZB31</accession>
<feature type="non-terminal residue" evidence="1">
    <location>
        <position position="1"/>
    </location>
</feature>
<name>A0A420ZB31_UNCK3</name>
<gene>
    <name evidence="1" type="ORF">DRH29_05670</name>
</gene>
<dbReference type="Proteomes" id="UP000281261">
    <property type="component" value="Unassembled WGS sequence"/>
</dbReference>
<evidence type="ECO:0000313" key="1">
    <source>
        <dbReference type="EMBL" id="RLC35836.1"/>
    </source>
</evidence>
<reference evidence="1 2" key="1">
    <citation type="submission" date="2018-06" db="EMBL/GenBank/DDBJ databases">
        <title>Extensive metabolic versatility and redundancy in microbially diverse, dynamic hydrothermal sediments.</title>
        <authorList>
            <person name="Dombrowski N."/>
            <person name="Teske A."/>
            <person name="Baker B.J."/>
        </authorList>
    </citation>
    <scope>NUCLEOTIDE SEQUENCE [LARGE SCALE GENOMIC DNA]</scope>
    <source>
        <strain evidence="1">B79_G16</strain>
    </source>
</reference>
<dbReference type="EMBL" id="QMNG01000113">
    <property type="protein sequence ID" value="RLC35836.1"/>
    <property type="molecule type" value="Genomic_DNA"/>
</dbReference>
<sequence length="101" mass="11043">LYGGSNHWRVKAISASEQIDDSTTVYLCNASSDVVTLTLTTPSNNSNRLIVVKKIDNSSNKVTIDAGSSTIDGSQIYDLTTQYQSIILICDGTKWWIIADK</sequence>
<evidence type="ECO:0000313" key="2">
    <source>
        <dbReference type="Proteomes" id="UP000281261"/>
    </source>
</evidence>
<proteinExistence type="predicted"/>